<dbReference type="EMBL" id="CP022203">
    <property type="protein sequence ID" value="ATB48549.1"/>
    <property type="molecule type" value="Genomic_DNA"/>
</dbReference>
<name>A0A250JXF6_9BACT</name>
<sequence length="68" mass="7790">MGAESFERFRLRVLEDVTLQDALRDTPDTAAFVARAIELGAAHGCDFTAEDLHEAMRAARRAWRERWI</sequence>
<evidence type="ECO:0000313" key="2">
    <source>
        <dbReference type="Proteomes" id="UP000217343"/>
    </source>
</evidence>
<dbReference type="OrthoDB" id="488523at2"/>
<organism evidence="1 2">
    <name type="scientific">Corallococcus macrosporus DSM 14697</name>
    <dbReference type="NCBI Taxonomy" id="1189310"/>
    <lineage>
        <taxon>Bacteria</taxon>
        <taxon>Pseudomonadati</taxon>
        <taxon>Myxococcota</taxon>
        <taxon>Myxococcia</taxon>
        <taxon>Myxococcales</taxon>
        <taxon>Cystobacterineae</taxon>
        <taxon>Myxococcaceae</taxon>
        <taxon>Corallococcus</taxon>
    </lineage>
</organism>
<dbReference type="AlphaFoldDB" id="A0A250JXF6"/>
<dbReference type="KEGG" id="mmas:MYMAC_004176"/>
<dbReference type="RefSeq" id="WP_013940867.1">
    <property type="nucleotide sequence ID" value="NZ_CP022203.1"/>
</dbReference>
<reference evidence="1 2" key="1">
    <citation type="submission" date="2017-06" db="EMBL/GenBank/DDBJ databases">
        <title>Sequencing and comparative analysis of myxobacterial genomes.</title>
        <authorList>
            <person name="Rupp O."/>
            <person name="Goesmann A."/>
            <person name="Sogaard-Andersen L."/>
        </authorList>
    </citation>
    <scope>NUCLEOTIDE SEQUENCE [LARGE SCALE GENOMIC DNA]</scope>
    <source>
        <strain evidence="1 2">DSM 14697</strain>
    </source>
</reference>
<proteinExistence type="predicted"/>
<evidence type="ECO:0000313" key="1">
    <source>
        <dbReference type="EMBL" id="ATB48549.1"/>
    </source>
</evidence>
<keyword evidence="2" id="KW-1185">Reference proteome</keyword>
<dbReference type="Proteomes" id="UP000217343">
    <property type="component" value="Chromosome"/>
</dbReference>
<gene>
    <name evidence="1" type="ORF">MYMAC_004176</name>
</gene>
<protein>
    <submittedName>
        <fullName evidence="1">Uncharacterized protein</fullName>
    </submittedName>
</protein>
<accession>A0A250JXF6</accession>